<dbReference type="SMART" id="SM00256">
    <property type="entry name" value="FBOX"/>
    <property type="match status" value="1"/>
</dbReference>
<proteinExistence type="predicted"/>
<organism evidence="4 5">
    <name type="scientific">Coleophoma crateriformis</name>
    <dbReference type="NCBI Taxonomy" id="565419"/>
    <lineage>
        <taxon>Eukaryota</taxon>
        <taxon>Fungi</taxon>
        <taxon>Dikarya</taxon>
        <taxon>Ascomycota</taxon>
        <taxon>Pezizomycotina</taxon>
        <taxon>Leotiomycetes</taxon>
        <taxon>Helotiales</taxon>
        <taxon>Dermateaceae</taxon>
        <taxon>Coleophoma</taxon>
    </lineage>
</organism>
<dbReference type="SUPFAM" id="SSF81383">
    <property type="entry name" value="F-box domain"/>
    <property type="match status" value="1"/>
</dbReference>
<dbReference type="AlphaFoldDB" id="A0A3D8QLF4"/>
<dbReference type="PANTHER" id="PTHR22904:SF523">
    <property type="entry name" value="STRESS-INDUCED-PHOSPHOPROTEIN 1"/>
    <property type="match status" value="1"/>
</dbReference>
<dbReference type="PROSITE" id="PS50181">
    <property type="entry name" value="FBOX"/>
    <property type="match status" value="1"/>
</dbReference>
<dbReference type="SUPFAM" id="SSF52047">
    <property type="entry name" value="RNI-like"/>
    <property type="match status" value="1"/>
</dbReference>
<protein>
    <recommendedName>
        <fullName evidence="3">F-box domain-containing protein</fullName>
    </recommendedName>
</protein>
<evidence type="ECO:0000256" key="2">
    <source>
        <dbReference type="ARBA" id="ARBA00022803"/>
    </source>
</evidence>
<keyword evidence="1" id="KW-0677">Repeat</keyword>
<dbReference type="Proteomes" id="UP000256328">
    <property type="component" value="Unassembled WGS sequence"/>
</dbReference>
<evidence type="ECO:0000259" key="3">
    <source>
        <dbReference type="PROSITE" id="PS50181"/>
    </source>
</evidence>
<accession>A0A3D8QLF4</accession>
<dbReference type="Gene3D" id="1.25.40.10">
    <property type="entry name" value="Tetratricopeptide repeat domain"/>
    <property type="match status" value="1"/>
</dbReference>
<name>A0A3D8QLF4_9HELO</name>
<comment type="caution">
    <text evidence="4">The sequence shown here is derived from an EMBL/GenBank/DDBJ whole genome shotgun (WGS) entry which is preliminary data.</text>
</comment>
<evidence type="ECO:0000313" key="4">
    <source>
        <dbReference type="EMBL" id="RDW62653.1"/>
    </source>
</evidence>
<dbReference type="PANTHER" id="PTHR22904">
    <property type="entry name" value="TPR REPEAT CONTAINING PROTEIN"/>
    <property type="match status" value="1"/>
</dbReference>
<dbReference type="Gene3D" id="3.80.10.10">
    <property type="entry name" value="Ribonuclease Inhibitor"/>
    <property type="match status" value="1"/>
</dbReference>
<dbReference type="Pfam" id="PF12937">
    <property type="entry name" value="F-box-like"/>
    <property type="match status" value="1"/>
</dbReference>
<feature type="domain" description="F-box" evidence="3">
    <location>
        <begin position="143"/>
        <end position="190"/>
    </location>
</feature>
<gene>
    <name evidence="4" type="ORF">BP5796_10955</name>
</gene>
<dbReference type="Gene3D" id="1.20.1280.50">
    <property type="match status" value="1"/>
</dbReference>
<dbReference type="GO" id="GO:0051879">
    <property type="term" value="F:Hsp90 protein binding"/>
    <property type="evidence" value="ECO:0007669"/>
    <property type="project" value="TreeGrafter"/>
</dbReference>
<keyword evidence="2" id="KW-0802">TPR repeat</keyword>
<dbReference type="EMBL" id="PDLN01000017">
    <property type="protein sequence ID" value="RDW62653.1"/>
    <property type="molecule type" value="Genomic_DNA"/>
</dbReference>
<dbReference type="InterPro" id="IPR032675">
    <property type="entry name" value="LRR_dom_sf"/>
</dbReference>
<dbReference type="InterPro" id="IPR001810">
    <property type="entry name" value="F-box_dom"/>
</dbReference>
<keyword evidence="5" id="KW-1185">Reference proteome</keyword>
<evidence type="ECO:0000313" key="5">
    <source>
        <dbReference type="Proteomes" id="UP000256328"/>
    </source>
</evidence>
<evidence type="ECO:0000256" key="1">
    <source>
        <dbReference type="ARBA" id="ARBA00022737"/>
    </source>
</evidence>
<reference evidence="4 5" key="1">
    <citation type="journal article" date="2018" name="IMA Fungus">
        <title>IMA Genome-F 9: Draft genome sequence of Annulohypoxylon stygium, Aspergillus mulundensis, Berkeleyomyces basicola (syn. Thielaviopsis basicola), Ceratocystis smalleyi, two Cercospora beticola strains, Coleophoma cylindrospora, Fusarium fracticaudum, Phialophora cf. hyalina, and Morchella septimelata.</title>
        <authorList>
            <person name="Wingfield B.D."/>
            <person name="Bills G.F."/>
            <person name="Dong Y."/>
            <person name="Huang W."/>
            <person name="Nel W.J."/>
            <person name="Swalarsk-Parry B.S."/>
            <person name="Vaghefi N."/>
            <person name="Wilken P.M."/>
            <person name="An Z."/>
            <person name="de Beer Z.W."/>
            <person name="De Vos L."/>
            <person name="Chen L."/>
            <person name="Duong T.A."/>
            <person name="Gao Y."/>
            <person name="Hammerbacher A."/>
            <person name="Kikkert J.R."/>
            <person name="Li Y."/>
            <person name="Li H."/>
            <person name="Li K."/>
            <person name="Li Q."/>
            <person name="Liu X."/>
            <person name="Ma X."/>
            <person name="Naidoo K."/>
            <person name="Pethybridge S.J."/>
            <person name="Sun J."/>
            <person name="Steenkamp E.T."/>
            <person name="van der Nest M.A."/>
            <person name="van Wyk S."/>
            <person name="Wingfield M.J."/>
            <person name="Xiong C."/>
            <person name="Yue Q."/>
            <person name="Zhang X."/>
        </authorList>
    </citation>
    <scope>NUCLEOTIDE SEQUENCE [LARGE SCALE GENOMIC DNA]</scope>
    <source>
        <strain evidence="4 5">BP5796</strain>
    </source>
</reference>
<dbReference type="SUPFAM" id="SSF48452">
    <property type="entry name" value="TPR-like"/>
    <property type="match status" value="1"/>
</dbReference>
<dbReference type="InterPro" id="IPR036047">
    <property type="entry name" value="F-box-like_dom_sf"/>
</dbReference>
<dbReference type="OrthoDB" id="629492at2759"/>
<dbReference type="InterPro" id="IPR011990">
    <property type="entry name" value="TPR-like_helical_dom_sf"/>
</dbReference>
<sequence length="574" mass="64557">MTGMKEKVAYPQEEGMGALDRGRRRYALKDFPGAMEAFTEAVRISSGHMLMTALDHRAATYEKLDQLRNAVRDSRKMIELMPSKAKGYLRCGKVLQLMKNQDLALKMYERGLEKVKIGADDERMKLQEVFSRLQSKQAPQKLLDPLTKLPVELLGMILQELDMSDLVKCLCLSKSWQRVLESSNKLWTYLDTTTAKRLISQESLRAYFKRSAYTVDRARISVRPENKGGFDQKKLMFLTKTCKQLRELSVEGHGILGDSLIKAAPYAKNLQSIKLIRNCKIPLGSAVAFLESNRAALKEVVFTAVQIGHHPSPIVWPCPSFELVKTLHLQAYVESSQKPIMRLDEIVVSFPNVESVALVGWEAANQGLVDLTPWQYLRTLDLRDMGLTLLPLFPAEIESITISKNKRMVRPQLDPEAESHQKFSMLTTFDCEETEMTHAAVASVITPAIDARNLKILRMGTIAVERAPGSDITEHYPPSETLEELGLGNLDLDEASALMIIRQYPNVTKIDLSWSKITGVAVRQLVERGVKILNVCGCSKISPDAIQFARSKCVVVDWQLPTMARSRGFRDAFA</sequence>